<accession>A0A014MI32</accession>
<dbReference type="GO" id="GO:0046872">
    <property type="term" value="F:metal ion binding"/>
    <property type="evidence" value="ECO:0007669"/>
    <property type="project" value="UniProtKB-KW"/>
</dbReference>
<dbReference type="PANTHER" id="PTHR43522">
    <property type="entry name" value="TRANSKETOLASE"/>
    <property type="match status" value="1"/>
</dbReference>
<comment type="caution">
    <text evidence="10">The sequence shown here is derived from an EMBL/GenBank/DDBJ whole genome shotgun (WGS) entry which is preliminary data.</text>
</comment>
<dbReference type="Gene3D" id="3.40.50.970">
    <property type="match status" value="2"/>
</dbReference>
<dbReference type="InterPro" id="IPR033247">
    <property type="entry name" value="Transketolase_fam"/>
</dbReference>
<keyword evidence="7" id="KW-0786">Thiamine pyrophosphate</keyword>
<sequence length="647" mass="72343">MENEQKLPKEKLFLATMRAVALDSINNAGGGHIGMALGASEIFYSLVGQNLNFSPLNPKWINRDRFVLSAGHGSMGLYSLYHLMGLISLEDIKNHKQLNSKTPSHPEVDKLEYIDASTGPLGQGVAMAVGMALAETRLAQKFNQPDLKIIDHFTYVLCGDGDFQEGVALEALAFAGTNKLSKLILIHDFNNIQIDTSASFVNNLDFASFFKSIGFDAIILKDNQVENINFALEKARKSERPVYIQVPTIIAFGTEFADSSKGHHGSLSAKKTYEFKANLGLENLEPFEYNQKVYEIGANLLVPKNQKYLDWEKNFTLYKQKYPLLGQRFQNFIKNKELFNLEGLTFAKNNLAIRDYVEQIIQKIDNTDLLILGGSADLGVATKTKFSGQKLINYGIREFAMAAINNGISLYANFYTICSTFLVFSDYAKAALRLASLMNLSPIYIFSHDSYQVGGDGPTHQPVEQLTMLRSIPNFLVIRPCDQFETIFAFNYGLNSKKQPTAIISTRQPLESVNKNLEKIDSAYYIQKTKTAKINILASGSEVQLAKKLIDKLAQNQIFANLISVPILQNLVENPLLIKKLELEKLPIFALEASNDPLWFKLATVQKFSGHFAKGFGESAPGDIVYELKGFNVDYLFETVLKFLENK</sequence>
<feature type="domain" description="Transketolase-like pyrimidine-binding" evidence="9">
    <location>
        <begin position="351"/>
        <end position="513"/>
    </location>
</feature>
<evidence type="ECO:0000256" key="2">
    <source>
        <dbReference type="ARBA" id="ARBA00001964"/>
    </source>
</evidence>
<keyword evidence="5" id="KW-0479">Metal-binding</keyword>
<dbReference type="PROSITE" id="PS00802">
    <property type="entry name" value="TRANSKETOLASE_2"/>
    <property type="match status" value="1"/>
</dbReference>
<dbReference type="Pfam" id="PF02779">
    <property type="entry name" value="Transket_pyr"/>
    <property type="match status" value="1"/>
</dbReference>
<dbReference type="CDD" id="cd02012">
    <property type="entry name" value="TPP_TK"/>
    <property type="match status" value="1"/>
</dbReference>
<protein>
    <submittedName>
        <fullName evidence="10">Transketolase I</fullName>
    </submittedName>
</protein>
<dbReference type="Pfam" id="PF22613">
    <property type="entry name" value="Transketolase_C_1"/>
    <property type="match status" value="1"/>
</dbReference>
<evidence type="ECO:0000313" key="11">
    <source>
        <dbReference type="Proteomes" id="UP000020977"/>
    </source>
</evidence>
<dbReference type="CDD" id="cd07033">
    <property type="entry name" value="TPP_PYR_DXS_TK_like"/>
    <property type="match status" value="1"/>
</dbReference>
<dbReference type="Pfam" id="PF00456">
    <property type="entry name" value="Transketolase_N"/>
    <property type="match status" value="1"/>
</dbReference>
<dbReference type="InterPro" id="IPR029061">
    <property type="entry name" value="THDP-binding"/>
</dbReference>
<dbReference type="SUPFAM" id="SSF52922">
    <property type="entry name" value="TK C-terminal domain-like"/>
    <property type="match status" value="1"/>
</dbReference>
<dbReference type="eggNOG" id="COG0021">
    <property type="taxonomic scope" value="Bacteria"/>
</dbReference>
<dbReference type="GO" id="GO:0006098">
    <property type="term" value="P:pentose-phosphate shunt"/>
    <property type="evidence" value="ECO:0007669"/>
    <property type="project" value="TreeGrafter"/>
</dbReference>
<dbReference type="PANTHER" id="PTHR43522:SF2">
    <property type="entry name" value="TRANSKETOLASE 1-RELATED"/>
    <property type="match status" value="1"/>
</dbReference>
<comment type="catalytic activity">
    <reaction evidence="8">
        <text>D-sedoheptulose 7-phosphate + D-glyceraldehyde 3-phosphate = aldehydo-D-ribose 5-phosphate + D-xylulose 5-phosphate</text>
        <dbReference type="Rhea" id="RHEA:10508"/>
        <dbReference type="ChEBI" id="CHEBI:57483"/>
        <dbReference type="ChEBI" id="CHEBI:57737"/>
        <dbReference type="ChEBI" id="CHEBI:58273"/>
        <dbReference type="ChEBI" id="CHEBI:59776"/>
        <dbReference type="EC" id="2.2.1.1"/>
    </reaction>
</comment>
<dbReference type="AlphaFoldDB" id="A0A014MI32"/>
<evidence type="ECO:0000259" key="9">
    <source>
        <dbReference type="SMART" id="SM00861"/>
    </source>
</evidence>
<dbReference type="Proteomes" id="UP000020977">
    <property type="component" value="Unassembled WGS sequence"/>
</dbReference>
<name>A0A014MI32_9BACT</name>
<gene>
    <name evidence="10" type="primary">tkt-2</name>
    <name evidence="10" type="ORF">MOVI_3240</name>
</gene>
<dbReference type="InterPro" id="IPR005475">
    <property type="entry name" value="Transketolase-like_Pyr-bd"/>
</dbReference>
<dbReference type="Gene3D" id="3.40.50.920">
    <property type="match status" value="1"/>
</dbReference>
<comment type="cofactor">
    <cofactor evidence="2">
        <name>thiamine diphosphate</name>
        <dbReference type="ChEBI" id="CHEBI:58937"/>
    </cofactor>
</comment>
<dbReference type="STRING" id="1188239.MOVI_3240"/>
<dbReference type="EMBL" id="JFAD01000016">
    <property type="protein sequence ID" value="EXU61190.1"/>
    <property type="molecule type" value="Genomic_DNA"/>
</dbReference>
<dbReference type="InterPro" id="IPR005474">
    <property type="entry name" value="Transketolase_N"/>
</dbReference>
<comment type="similarity">
    <text evidence="3">Belongs to the transketolase family.</text>
</comment>
<reference evidence="10 11" key="1">
    <citation type="submission" date="2014-03" db="EMBL/GenBank/DDBJ databases">
        <title>Genome sequence of Mycoplasma ovipneumoniae strain 14811.</title>
        <authorList>
            <person name="Sirand-Pugnet P."/>
            <person name="Breton M."/>
            <person name="Dordet-Frisoni E."/>
            <person name="Baranowski E."/>
            <person name="Barre A."/>
            <person name="Couture C."/>
            <person name="Dupuy V."/>
            <person name="Gaurivaud P."/>
            <person name="Jacob D."/>
            <person name="Lemaitre C."/>
            <person name="Manso-Silvan L."/>
            <person name="Nikolski M."/>
            <person name="Nouvel L.-X."/>
            <person name="Poumarat F."/>
            <person name="Tardy F."/>
            <person name="Thebault P."/>
            <person name="Theil S."/>
            <person name="Citti C."/>
            <person name="Thiaucourt F."/>
            <person name="Blanchard A."/>
        </authorList>
    </citation>
    <scope>NUCLEOTIDE SEQUENCE [LARGE SCALE GENOMIC DNA]</scope>
    <source>
        <strain evidence="10 11">14811</strain>
    </source>
</reference>
<evidence type="ECO:0000256" key="4">
    <source>
        <dbReference type="ARBA" id="ARBA00022679"/>
    </source>
</evidence>
<evidence type="ECO:0000256" key="1">
    <source>
        <dbReference type="ARBA" id="ARBA00001946"/>
    </source>
</evidence>
<dbReference type="InterPro" id="IPR009014">
    <property type="entry name" value="Transketo_C/PFOR_II"/>
</dbReference>
<evidence type="ECO:0000256" key="7">
    <source>
        <dbReference type="ARBA" id="ARBA00023052"/>
    </source>
</evidence>
<dbReference type="InterPro" id="IPR020826">
    <property type="entry name" value="Transketolase_BS"/>
</dbReference>
<dbReference type="GO" id="GO:0004802">
    <property type="term" value="F:transketolase activity"/>
    <property type="evidence" value="ECO:0007669"/>
    <property type="project" value="UniProtKB-EC"/>
</dbReference>
<comment type="cofactor">
    <cofactor evidence="1">
        <name>Mg(2+)</name>
        <dbReference type="ChEBI" id="CHEBI:18420"/>
    </cofactor>
</comment>
<evidence type="ECO:0000256" key="5">
    <source>
        <dbReference type="ARBA" id="ARBA00022723"/>
    </source>
</evidence>
<dbReference type="PROSITE" id="PS00801">
    <property type="entry name" value="TRANSKETOLASE_1"/>
    <property type="match status" value="1"/>
</dbReference>
<dbReference type="RefSeq" id="WP_044284162.1">
    <property type="nucleotide sequence ID" value="NZ_JFAD01000016.1"/>
</dbReference>
<keyword evidence="4" id="KW-0808">Transferase</keyword>
<evidence type="ECO:0000256" key="6">
    <source>
        <dbReference type="ARBA" id="ARBA00022842"/>
    </source>
</evidence>
<proteinExistence type="inferred from homology"/>
<dbReference type="SMART" id="SM00861">
    <property type="entry name" value="Transket_pyr"/>
    <property type="match status" value="1"/>
</dbReference>
<dbReference type="GO" id="GO:0005829">
    <property type="term" value="C:cytosol"/>
    <property type="evidence" value="ECO:0007669"/>
    <property type="project" value="TreeGrafter"/>
</dbReference>
<evidence type="ECO:0000256" key="3">
    <source>
        <dbReference type="ARBA" id="ARBA00007131"/>
    </source>
</evidence>
<dbReference type="SUPFAM" id="SSF52518">
    <property type="entry name" value="Thiamin diphosphate-binding fold (THDP-binding)"/>
    <property type="match status" value="2"/>
</dbReference>
<dbReference type="InterPro" id="IPR055152">
    <property type="entry name" value="Transketolase-like_C_2"/>
</dbReference>
<evidence type="ECO:0000313" key="10">
    <source>
        <dbReference type="EMBL" id="EXU61190.1"/>
    </source>
</evidence>
<keyword evidence="6" id="KW-0460">Magnesium</keyword>
<dbReference type="InterPro" id="IPR049557">
    <property type="entry name" value="Transketolase_CS"/>
</dbReference>
<evidence type="ECO:0000256" key="8">
    <source>
        <dbReference type="ARBA" id="ARBA00049473"/>
    </source>
</evidence>
<organism evidence="10 11">
    <name type="scientific">Mesomycoplasma ovipneumoniae 14811</name>
    <dbReference type="NCBI Taxonomy" id="1188239"/>
    <lineage>
        <taxon>Bacteria</taxon>
        <taxon>Bacillati</taxon>
        <taxon>Mycoplasmatota</taxon>
        <taxon>Mycoplasmoidales</taxon>
        <taxon>Metamycoplasmataceae</taxon>
        <taxon>Mesomycoplasma</taxon>
    </lineage>
</organism>